<gene>
    <name evidence="2" type="ORF">MKK02DRAFT_30158</name>
</gene>
<proteinExistence type="predicted"/>
<dbReference type="AlphaFoldDB" id="A0AA38LQU9"/>
<dbReference type="EMBL" id="JAKWFO010000014">
    <property type="protein sequence ID" value="KAI9632310.1"/>
    <property type="molecule type" value="Genomic_DNA"/>
</dbReference>
<name>A0AA38LQU9_9TREE</name>
<keyword evidence="3" id="KW-1185">Reference proteome</keyword>
<feature type="region of interest" description="Disordered" evidence="1">
    <location>
        <begin position="18"/>
        <end position="48"/>
    </location>
</feature>
<protein>
    <submittedName>
        <fullName evidence="2">Uncharacterized protein</fullName>
    </submittedName>
</protein>
<dbReference type="RefSeq" id="XP_052942087.1">
    <property type="nucleotide sequence ID" value="XM_053087986.1"/>
</dbReference>
<comment type="caution">
    <text evidence="2">The sequence shown here is derived from an EMBL/GenBank/DDBJ whole genome shotgun (WGS) entry which is preliminary data.</text>
</comment>
<feature type="compositionally biased region" description="Polar residues" evidence="1">
    <location>
        <begin position="37"/>
        <end position="47"/>
    </location>
</feature>
<evidence type="ECO:0000313" key="2">
    <source>
        <dbReference type="EMBL" id="KAI9632310.1"/>
    </source>
</evidence>
<organism evidence="2 3">
    <name type="scientific">Dioszegia hungarica</name>
    <dbReference type="NCBI Taxonomy" id="4972"/>
    <lineage>
        <taxon>Eukaryota</taxon>
        <taxon>Fungi</taxon>
        <taxon>Dikarya</taxon>
        <taxon>Basidiomycota</taxon>
        <taxon>Agaricomycotina</taxon>
        <taxon>Tremellomycetes</taxon>
        <taxon>Tremellales</taxon>
        <taxon>Bulleribasidiaceae</taxon>
        <taxon>Dioszegia</taxon>
    </lineage>
</organism>
<accession>A0AA38LQU9</accession>
<dbReference type="GeneID" id="77727191"/>
<reference evidence="2" key="1">
    <citation type="journal article" date="2022" name="G3 (Bethesda)">
        <title>High quality genome of the basidiomycete yeast Dioszegia hungarica PDD-24b-2 isolated from cloud water.</title>
        <authorList>
            <person name="Jarrige D."/>
            <person name="Haridas S."/>
            <person name="Bleykasten-Grosshans C."/>
            <person name="Joly M."/>
            <person name="Nadalig T."/>
            <person name="Sancelme M."/>
            <person name="Vuilleumier S."/>
            <person name="Grigoriev I.V."/>
            <person name="Amato P."/>
            <person name="Bringel F."/>
        </authorList>
    </citation>
    <scope>NUCLEOTIDE SEQUENCE</scope>
    <source>
        <strain evidence="2">PDD-24b-2</strain>
    </source>
</reference>
<evidence type="ECO:0000313" key="3">
    <source>
        <dbReference type="Proteomes" id="UP001164286"/>
    </source>
</evidence>
<evidence type="ECO:0000256" key="1">
    <source>
        <dbReference type="SAM" id="MobiDB-lite"/>
    </source>
</evidence>
<sequence length="304" mass="33079">METSTLTLEAHAPAWRHVPSGSRLTSSTLPSAARAPDNQSLTPPSRSSDTHAFKILTATDIKSLEEAVELVTDCYQDYMTRNDVCLPAAKLLHRLRIRSCLDIGMVFALIHRETGTMDSIACVIPAGKSITQAKHYAQGLKSCRHFMHLPDDITELYAGQSLRLGSLKTHTARKNGETLTASTSLLPGTKQVAEVSDSPLTCSKPARCTPLPGALTLAYSRRLSYSKASTRGMGSARSTEMDRAAGEQWFCAMTQLLTAHESPCAGVDERQNTTWLHHASLGAHLQERQIDPTAGILMTDHDVI</sequence>
<dbReference type="Proteomes" id="UP001164286">
    <property type="component" value="Unassembled WGS sequence"/>
</dbReference>